<dbReference type="SUPFAM" id="SSF51230">
    <property type="entry name" value="Single hybrid motif"/>
    <property type="match status" value="1"/>
</dbReference>
<dbReference type="SUPFAM" id="SSF141371">
    <property type="entry name" value="PilZ domain-like"/>
    <property type="match status" value="1"/>
</dbReference>
<feature type="region of interest" description="Disordered" evidence="1">
    <location>
        <begin position="1"/>
        <end position="28"/>
    </location>
</feature>
<dbReference type="Gene3D" id="2.40.50.100">
    <property type="match status" value="1"/>
</dbReference>
<keyword evidence="2" id="KW-0472">Membrane</keyword>
<reference evidence="4 5" key="1">
    <citation type="submission" date="2019-03" db="EMBL/GenBank/DDBJ databases">
        <title>Genomic Encyclopedia of Archaeal and Bacterial Type Strains, Phase II (KMG-II): from individual species to whole genera.</title>
        <authorList>
            <person name="Goeker M."/>
        </authorList>
    </citation>
    <scope>NUCLEOTIDE SEQUENCE [LARGE SCALE GENOMIC DNA]</scope>
    <source>
        <strain evidence="4 5">DSM 24425</strain>
    </source>
</reference>
<feature type="domain" description="Lipoyl-binding" evidence="3">
    <location>
        <begin position="217"/>
        <end position="277"/>
    </location>
</feature>
<evidence type="ECO:0000313" key="4">
    <source>
        <dbReference type="EMBL" id="TCK05277.1"/>
    </source>
</evidence>
<name>A0A4R1GAP7_9BACT</name>
<comment type="caution">
    <text evidence="4">The sequence shown here is derived from an EMBL/GenBank/DDBJ whole genome shotgun (WGS) entry which is preliminary data.</text>
</comment>
<keyword evidence="2" id="KW-0812">Transmembrane</keyword>
<dbReference type="RefSeq" id="WP_132525859.1">
    <property type="nucleotide sequence ID" value="NZ_SMFV01000002.1"/>
</dbReference>
<gene>
    <name evidence="4" type="ORF">CLV27_0704</name>
</gene>
<dbReference type="OrthoDB" id="9805770at2"/>
<keyword evidence="2" id="KW-1133">Transmembrane helix</keyword>
<keyword evidence="5" id="KW-1185">Reference proteome</keyword>
<evidence type="ECO:0000256" key="1">
    <source>
        <dbReference type="SAM" id="MobiDB-lite"/>
    </source>
</evidence>
<accession>A0A4R1GAP7</accession>
<evidence type="ECO:0000313" key="5">
    <source>
        <dbReference type="Proteomes" id="UP000295777"/>
    </source>
</evidence>
<dbReference type="Proteomes" id="UP000295777">
    <property type="component" value="Unassembled WGS sequence"/>
</dbReference>
<dbReference type="EMBL" id="SMFV01000002">
    <property type="protein sequence ID" value="TCK05277.1"/>
    <property type="molecule type" value="Genomic_DNA"/>
</dbReference>
<proteinExistence type="predicted"/>
<dbReference type="AlphaFoldDB" id="A0A4R1GAP7"/>
<dbReference type="InterPro" id="IPR000089">
    <property type="entry name" value="Biotin_lipoyl"/>
</dbReference>
<feature type="transmembrane region" description="Helical" evidence="2">
    <location>
        <begin position="166"/>
        <end position="188"/>
    </location>
</feature>
<dbReference type="Gene3D" id="2.40.10.220">
    <property type="entry name" value="predicted glycosyltransferase like domains"/>
    <property type="match status" value="1"/>
</dbReference>
<sequence>MDERKKEETPETQQQQPQTQRIKHKAEPTRHYPRYKIPAYIEIDGKRYKLNDWSVGGCAIDGLPDEQLDKKWAVGNFIVPFDTFETVIKDIKLEFLHRRPDGSVGCRFTELRPEQISLMQDIIEAYLEGSIVTLDEFINVVKREDLRETLEGRRPKPPKRGGKEEFLRRIFVLSVLFSALTLLVIFLLEALHARIFIIKPVAAFYDAKLEIIRSPINGFFKTKYNWQVGDRVKKNQVIGVVDSPASFSVAIPSPVTGTVVEVYAKNLDVVRFIDPLLAVLPDGEEIYVYANILHSDMERVRVGQDVEIIRQDGKVQRGKIVSIEGSPSLATFHSITPLPAYSLSWNYDRVKIKIIGEKVPLSDLKKSVDVVIDLTPTLLKPIFWILP</sequence>
<organism evidence="4 5">
    <name type="scientific">Phorcysia thermohydrogeniphila</name>
    <dbReference type="NCBI Taxonomy" id="936138"/>
    <lineage>
        <taxon>Bacteria</taxon>
        <taxon>Pseudomonadati</taxon>
        <taxon>Aquificota</taxon>
        <taxon>Aquificia</taxon>
        <taxon>Desulfurobacteriales</taxon>
        <taxon>Desulfurobacteriaceae</taxon>
        <taxon>Phorcysia</taxon>
    </lineage>
</organism>
<evidence type="ECO:0000256" key="2">
    <source>
        <dbReference type="SAM" id="Phobius"/>
    </source>
</evidence>
<evidence type="ECO:0000259" key="3">
    <source>
        <dbReference type="Pfam" id="PF00364"/>
    </source>
</evidence>
<protein>
    <submittedName>
        <fullName evidence="4">Alginate biosynthesis protein Alg44</fullName>
    </submittedName>
</protein>
<dbReference type="Pfam" id="PF00364">
    <property type="entry name" value="Biotin_lipoyl"/>
    <property type="match status" value="1"/>
</dbReference>
<dbReference type="InterPro" id="IPR011053">
    <property type="entry name" value="Single_hybrid_motif"/>
</dbReference>
<feature type="compositionally biased region" description="Low complexity" evidence="1">
    <location>
        <begin position="11"/>
        <end position="20"/>
    </location>
</feature>